<evidence type="ECO:0000313" key="2">
    <source>
        <dbReference type="EMBL" id="KRY62860.1"/>
    </source>
</evidence>
<comment type="caution">
    <text evidence="2">The sequence shown here is derived from an EMBL/GenBank/DDBJ whole genome shotgun (WGS) entry which is preliminary data.</text>
</comment>
<protein>
    <submittedName>
        <fullName evidence="2">Uncharacterized protein</fullName>
    </submittedName>
</protein>
<dbReference type="EMBL" id="JYDR01001793">
    <property type="protein sequence ID" value="KRY62860.1"/>
    <property type="molecule type" value="Genomic_DNA"/>
</dbReference>
<accession>A0A0V1DMR3</accession>
<evidence type="ECO:0000313" key="3">
    <source>
        <dbReference type="Proteomes" id="UP000054632"/>
    </source>
</evidence>
<proteinExistence type="predicted"/>
<gene>
    <name evidence="2" type="ORF">T4A_13982</name>
</gene>
<organism evidence="2 3">
    <name type="scientific">Trichinella pseudospiralis</name>
    <name type="common">Parasitic roundworm</name>
    <dbReference type="NCBI Taxonomy" id="6337"/>
    <lineage>
        <taxon>Eukaryota</taxon>
        <taxon>Metazoa</taxon>
        <taxon>Ecdysozoa</taxon>
        <taxon>Nematoda</taxon>
        <taxon>Enoplea</taxon>
        <taxon>Dorylaimia</taxon>
        <taxon>Trichinellida</taxon>
        <taxon>Trichinellidae</taxon>
        <taxon>Trichinella</taxon>
    </lineage>
</organism>
<sequence length="32" mass="3574">MATQLSGIHKLNAEEHQRAYAVPEQNNGHTLD</sequence>
<dbReference type="Proteomes" id="UP000054632">
    <property type="component" value="Unassembled WGS sequence"/>
</dbReference>
<reference evidence="2 3" key="1">
    <citation type="submission" date="2015-01" db="EMBL/GenBank/DDBJ databases">
        <title>Evolution of Trichinella species and genotypes.</title>
        <authorList>
            <person name="Korhonen P.K."/>
            <person name="Edoardo P."/>
            <person name="Giuseppe L.R."/>
            <person name="Gasser R.B."/>
        </authorList>
    </citation>
    <scope>NUCLEOTIDE SEQUENCE [LARGE SCALE GENOMIC DNA]</scope>
    <source>
        <strain evidence="2">ISS13</strain>
    </source>
</reference>
<evidence type="ECO:0000256" key="1">
    <source>
        <dbReference type="SAM" id="MobiDB-lite"/>
    </source>
</evidence>
<feature type="region of interest" description="Disordered" evidence="1">
    <location>
        <begin position="1"/>
        <end position="32"/>
    </location>
</feature>
<name>A0A0V1DMR3_TRIPS</name>
<dbReference type="AlphaFoldDB" id="A0A0V1DMR3"/>